<feature type="chain" id="PRO_5046705195" evidence="2">
    <location>
        <begin position="23"/>
        <end position="355"/>
    </location>
</feature>
<protein>
    <submittedName>
        <fullName evidence="3">Tetratricopeptide repeat protein</fullName>
    </submittedName>
</protein>
<dbReference type="SUPFAM" id="SSF48452">
    <property type="entry name" value="TPR-like"/>
    <property type="match status" value="1"/>
</dbReference>
<evidence type="ECO:0000313" key="4">
    <source>
        <dbReference type="Proteomes" id="UP001321580"/>
    </source>
</evidence>
<accession>A0ABT6XIX8</accession>
<dbReference type="Proteomes" id="UP001321580">
    <property type="component" value="Unassembled WGS sequence"/>
</dbReference>
<feature type="signal peptide" evidence="2">
    <location>
        <begin position="1"/>
        <end position="22"/>
    </location>
</feature>
<gene>
    <name evidence="3" type="ORF">QLQ15_14005</name>
</gene>
<dbReference type="InterPro" id="IPR037919">
    <property type="entry name" value="OGT"/>
</dbReference>
<dbReference type="EMBL" id="JASGBI010000001">
    <property type="protein sequence ID" value="MDI9240023.1"/>
    <property type="molecule type" value="Genomic_DNA"/>
</dbReference>
<dbReference type="SMART" id="SM00028">
    <property type="entry name" value="TPR"/>
    <property type="match status" value="5"/>
</dbReference>
<comment type="caution">
    <text evidence="3">The sequence shown here is derived from an EMBL/GenBank/DDBJ whole genome shotgun (WGS) entry which is preliminary data.</text>
</comment>
<keyword evidence="2" id="KW-0732">Signal</keyword>
<evidence type="ECO:0000256" key="1">
    <source>
        <dbReference type="PROSITE-ProRule" id="PRU00339"/>
    </source>
</evidence>
<dbReference type="Pfam" id="PF13432">
    <property type="entry name" value="TPR_16"/>
    <property type="match status" value="1"/>
</dbReference>
<dbReference type="InterPro" id="IPR019734">
    <property type="entry name" value="TPR_rpt"/>
</dbReference>
<feature type="repeat" description="TPR" evidence="1">
    <location>
        <begin position="170"/>
        <end position="203"/>
    </location>
</feature>
<feature type="repeat" description="TPR" evidence="1">
    <location>
        <begin position="272"/>
        <end position="305"/>
    </location>
</feature>
<dbReference type="Pfam" id="PF14559">
    <property type="entry name" value="TPR_19"/>
    <property type="match status" value="1"/>
</dbReference>
<organism evidence="3 4">
    <name type="scientific">Lysobacter stagni</name>
    <dbReference type="NCBI Taxonomy" id="3045172"/>
    <lineage>
        <taxon>Bacteria</taxon>
        <taxon>Pseudomonadati</taxon>
        <taxon>Pseudomonadota</taxon>
        <taxon>Gammaproteobacteria</taxon>
        <taxon>Lysobacterales</taxon>
        <taxon>Lysobacteraceae</taxon>
        <taxon>Lysobacter</taxon>
    </lineage>
</organism>
<feature type="repeat" description="TPR" evidence="1">
    <location>
        <begin position="204"/>
        <end position="237"/>
    </location>
</feature>
<dbReference type="RefSeq" id="WP_283213383.1">
    <property type="nucleotide sequence ID" value="NZ_JASGBI010000001.1"/>
</dbReference>
<dbReference type="PROSITE" id="PS50005">
    <property type="entry name" value="TPR"/>
    <property type="match status" value="3"/>
</dbReference>
<keyword evidence="1" id="KW-0802">TPR repeat</keyword>
<reference evidence="3 4" key="1">
    <citation type="submission" date="2023-05" db="EMBL/GenBank/DDBJ databases">
        <title>Lysobacter sp. strain LF1 Genome sequencing and assembly.</title>
        <authorList>
            <person name="Jung Y."/>
        </authorList>
    </citation>
    <scope>NUCLEOTIDE SEQUENCE [LARGE SCALE GENOMIC DNA]</scope>
    <source>
        <strain evidence="3 4">LF1</strain>
    </source>
</reference>
<evidence type="ECO:0000313" key="3">
    <source>
        <dbReference type="EMBL" id="MDI9240023.1"/>
    </source>
</evidence>
<dbReference type="PANTHER" id="PTHR44366">
    <property type="entry name" value="UDP-N-ACETYLGLUCOSAMINE--PEPTIDE N-ACETYLGLUCOSAMINYLTRANSFERASE 110 KDA SUBUNIT"/>
    <property type="match status" value="1"/>
</dbReference>
<sequence>MSRWLIALMAAAWLLIAPRVPAEPVSSDQVMALPAELRDRLHREVLYERPNTQQRLDRLVTFLFSPEGLGMSYQEDGNYTVSEAYTARAANCLSFTMLFIALAREANLDVYPQEIEETLSWRQHDGTLYLSNHVNAAVRVGSRHFVVDVANNNVIARDEAVPISDRRLLAHYFNNLAVARLEEGDYVAGLEQMARALQLDPGYASHWSNSGVLHVRTGELAAADNDYRRALSIDPRNASALFNVANLAVRTGDHSREKEFRNRLVEVQRTDPFHQFLLAVNYERDGDLKQAIRHYRRAIQLHPEEHRFYSALANAYVKSGQIRRAVRALTRAQALSDGDTRAAYRAKLDRLRAAR</sequence>
<evidence type="ECO:0000256" key="2">
    <source>
        <dbReference type="SAM" id="SignalP"/>
    </source>
</evidence>
<proteinExistence type="predicted"/>
<dbReference type="InterPro" id="IPR011990">
    <property type="entry name" value="TPR-like_helical_dom_sf"/>
</dbReference>
<dbReference type="PANTHER" id="PTHR44366:SF1">
    <property type="entry name" value="UDP-N-ACETYLGLUCOSAMINE--PEPTIDE N-ACETYLGLUCOSAMINYLTRANSFERASE 110 KDA SUBUNIT"/>
    <property type="match status" value="1"/>
</dbReference>
<dbReference type="Gene3D" id="1.25.40.10">
    <property type="entry name" value="Tetratricopeptide repeat domain"/>
    <property type="match status" value="2"/>
</dbReference>
<name>A0ABT6XIX8_9GAMM</name>
<keyword evidence="4" id="KW-1185">Reference proteome</keyword>